<dbReference type="InterPro" id="IPR050638">
    <property type="entry name" value="AA-Vitamin_Transporters"/>
</dbReference>
<keyword evidence="3 6" id="KW-0812">Transmembrane</keyword>
<evidence type="ECO:0000256" key="1">
    <source>
        <dbReference type="ARBA" id="ARBA00004141"/>
    </source>
</evidence>
<feature type="domain" description="EamA" evidence="7">
    <location>
        <begin position="170"/>
        <end position="299"/>
    </location>
</feature>
<comment type="subcellular location">
    <subcellularLocation>
        <location evidence="1">Membrane</location>
        <topology evidence="1">Multi-pass membrane protein</topology>
    </subcellularLocation>
</comment>
<evidence type="ECO:0000256" key="5">
    <source>
        <dbReference type="ARBA" id="ARBA00023136"/>
    </source>
</evidence>
<protein>
    <submittedName>
        <fullName evidence="8">DMT family transporter</fullName>
    </submittedName>
</protein>
<keyword evidence="5 6" id="KW-0472">Membrane</keyword>
<comment type="similarity">
    <text evidence="2">Belongs to the EamA transporter family.</text>
</comment>
<feature type="transmembrane region" description="Helical" evidence="6">
    <location>
        <begin position="167"/>
        <end position="188"/>
    </location>
</feature>
<feature type="transmembrane region" description="Helical" evidence="6">
    <location>
        <begin position="115"/>
        <end position="135"/>
    </location>
</feature>
<keyword evidence="4 6" id="KW-1133">Transmembrane helix</keyword>
<dbReference type="SUPFAM" id="SSF103481">
    <property type="entry name" value="Multidrug resistance efflux transporter EmrE"/>
    <property type="match status" value="2"/>
</dbReference>
<sequence length="314" mass="32461">MGSSASASLSSSSAPSAATLHRSLWLGALGVLMFAMTLPMTRLAVGPADAPQLPPLFVTAGRAAGAGLLAAVYLLLTRAARPQQRHLRDLLVTALGSVVGFPLFLGLALRQVPSMHAAVVTGILPLATAAMAALMLRQRAPLGFWLCASAGCALVLVFAAWEGHGQLVLADGWLLLAVLSASVAYVSGARLSAGWQAEQVISWVLVLSLPVTLPVAALSWPTHAVSAAAWGGFAYVTVFSMWVGFFAWYRALAMGGTLRVSQVQLLQPFLALLLAVPVLGEALSPHTLGFALAVLAVVMLGKRMPVAAKKAGAA</sequence>
<dbReference type="InterPro" id="IPR000620">
    <property type="entry name" value="EamA_dom"/>
</dbReference>
<keyword evidence="9" id="KW-1185">Reference proteome</keyword>
<comment type="caution">
    <text evidence="8">The sequence shown here is derived from an EMBL/GenBank/DDBJ whole genome shotgun (WGS) entry which is preliminary data.</text>
</comment>
<feature type="transmembrane region" description="Helical" evidence="6">
    <location>
        <begin position="200"/>
        <end position="221"/>
    </location>
</feature>
<feature type="transmembrane region" description="Helical" evidence="6">
    <location>
        <begin position="56"/>
        <end position="76"/>
    </location>
</feature>
<gene>
    <name evidence="8" type="ORF">GCM10009107_26120</name>
</gene>
<dbReference type="Pfam" id="PF00892">
    <property type="entry name" value="EamA"/>
    <property type="match status" value="2"/>
</dbReference>
<feature type="transmembrane region" description="Helical" evidence="6">
    <location>
        <begin position="142"/>
        <end position="161"/>
    </location>
</feature>
<dbReference type="EMBL" id="BAAAEW010000014">
    <property type="protein sequence ID" value="GAA0752356.1"/>
    <property type="molecule type" value="Genomic_DNA"/>
</dbReference>
<dbReference type="Proteomes" id="UP001500279">
    <property type="component" value="Unassembled WGS sequence"/>
</dbReference>
<evidence type="ECO:0000256" key="6">
    <source>
        <dbReference type="SAM" id="Phobius"/>
    </source>
</evidence>
<feature type="transmembrane region" description="Helical" evidence="6">
    <location>
        <begin position="24"/>
        <end position="44"/>
    </location>
</feature>
<dbReference type="InterPro" id="IPR037185">
    <property type="entry name" value="EmrE-like"/>
</dbReference>
<feature type="domain" description="EamA" evidence="7">
    <location>
        <begin position="24"/>
        <end position="153"/>
    </location>
</feature>
<name>A0ABN1K1T6_9BURK</name>
<organism evidence="8 9">
    <name type="scientific">Ideonella azotifigens</name>
    <dbReference type="NCBI Taxonomy" id="513160"/>
    <lineage>
        <taxon>Bacteria</taxon>
        <taxon>Pseudomonadati</taxon>
        <taxon>Pseudomonadota</taxon>
        <taxon>Betaproteobacteria</taxon>
        <taxon>Burkholderiales</taxon>
        <taxon>Sphaerotilaceae</taxon>
        <taxon>Ideonella</taxon>
    </lineage>
</organism>
<dbReference type="PANTHER" id="PTHR32322">
    <property type="entry name" value="INNER MEMBRANE TRANSPORTER"/>
    <property type="match status" value="1"/>
</dbReference>
<feature type="transmembrane region" description="Helical" evidence="6">
    <location>
        <begin position="227"/>
        <end position="248"/>
    </location>
</feature>
<feature type="transmembrane region" description="Helical" evidence="6">
    <location>
        <begin position="88"/>
        <end position="109"/>
    </location>
</feature>
<evidence type="ECO:0000256" key="3">
    <source>
        <dbReference type="ARBA" id="ARBA00022692"/>
    </source>
</evidence>
<dbReference type="PANTHER" id="PTHR32322:SF2">
    <property type="entry name" value="EAMA DOMAIN-CONTAINING PROTEIN"/>
    <property type="match status" value="1"/>
</dbReference>
<feature type="transmembrane region" description="Helical" evidence="6">
    <location>
        <begin position="285"/>
        <end position="301"/>
    </location>
</feature>
<evidence type="ECO:0000313" key="9">
    <source>
        <dbReference type="Proteomes" id="UP001500279"/>
    </source>
</evidence>
<feature type="transmembrane region" description="Helical" evidence="6">
    <location>
        <begin position="260"/>
        <end position="279"/>
    </location>
</feature>
<dbReference type="RefSeq" id="WP_231011542.1">
    <property type="nucleotide sequence ID" value="NZ_BAAAEW010000014.1"/>
</dbReference>
<proteinExistence type="inferred from homology"/>
<evidence type="ECO:0000259" key="7">
    <source>
        <dbReference type="Pfam" id="PF00892"/>
    </source>
</evidence>
<evidence type="ECO:0000256" key="2">
    <source>
        <dbReference type="ARBA" id="ARBA00007362"/>
    </source>
</evidence>
<reference evidence="8 9" key="1">
    <citation type="journal article" date="2019" name="Int. J. Syst. Evol. Microbiol.">
        <title>The Global Catalogue of Microorganisms (GCM) 10K type strain sequencing project: providing services to taxonomists for standard genome sequencing and annotation.</title>
        <authorList>
            <consortium name="The Broad Institute Genomics Platform"/>
            <consortium name="The Broad Institute Genome Sequencing Center for Infectious Disease"/>
            <person name="Wu L."/>
            <person name="Ma J."/>
        </authorList>
    </citation>
    <scope>NUCLEOTIDE SEQUENCE [LARGE SCALE GENOMIC DNA]</scope>
    <source>
        <strain evidence="8 9">JCM 15503</strain>
    </source>
</reference>
<accession>A0ABN1K1T6</accession>
<evidence type="ECO:0000313" key="8">
    <source>
        <dbReference type="EMBL" id="GAA0752356.1"/>
    </source>
</evidence>
<evidence type="ECO:0000256" key="4">
    <source>
        <dbReference type="ARBA" id="ARBA00022989"/>
    </source>
</evidence>